<sequence length="86" mass="9574">MKVCMRVVKVEGECAAGYEVGDEICFEGFRLVSFTKPVCLHLLASALHVVYAMLKGINPEEMGFEDGLLRCPDPKRGSVTVKLERR</sequence>
<reference evidence="1 2" key="1">
    <citation type="journal article" date="2008" name="Genome Biol.">
        <title>A genomic analysis of the archaeal system Ignicoccus hospitalis-Nanoarchaeum equitans.</title>
        <authorList>
            <person name="Podar M."/>
            <person name="Anderson I."/>
            <person name="Makarova K.S."/>
            <person name="Elkins J.G."/>
            <person name="Ivanova N."/>
            <person name="Wall M.A."/>
            <person name="Lykidis A."/>
            <person name="Mavromatis K."/>
            <person name="Sun H."/>
            <person name="Hudson M.E."/>
            <person name="Chen W."/>
            <person name="Deciu C."/>
            <person name="Hutchison D."/>
            <person name="Eads J.R."/>
            <person name="Anderson A."/>
            <person name="Fernandes F."/>
            <person name="Szeto E."/>
            <person name="Lapidus A."/>
            <person name="Kyrpides N.C."/>
            <person name="Saier M.H.Jr."/>
            <person name="Richardson P.M."/>
            <person name="Rachel R."/>
            <person name="Huber H."/>
            <person name="Eisen J.A."/>
            <person name="Koonin E.V."/>
            <person name="Keller M."/>
            <person name="Stetter K.O."/>
        </authorList>
    </citation>
    <scope>NUCLEOTIDE SEQUENCE [LARGE SCALE GENOMIC DNA]</scope>
    <source>
        <strain evidence="2">KIN4/I / DSM 18386 / JCM 14125</strain>
    </source>
</reference>
<dbReference type="PhylomeDB" id="A8AA54"/>
<dbReference type="KEGG" id="iho:Igni_0624"/>
<dbReference type="AlphaFoldDB" id="A8AA54"/>
<keyword evidence="2" id="KW-1185">Reference proteome</keyword>
<evidence type="ECO:0008006" key="3">
    <source>
        <dbReference type="Google" id="ProtNLM"/>
    </source>
</evidence>
<dbReference type="NCBIfam" id="TIGR04076">
    <property type="entry name" value="TIGR04076 family protein"/>
    <property type="match status" value="1"/>
</dbReference>
<dbReference type="OrthoDB" id="96432at2157"/>
<dbReference type="STRING" id="453591.Igni_0624"/>
<proteinExistence type="predicted"/>
<organism evidence="1 2">
    <name type="scientific">Ignicoccus hospitalis (strain KIN4/I / DSM 18386 / JCM 14125)</name>
    <dbReference type="NCBI Taxonomy" id="453591"/>
    <lineage>
        <taxon>Archaea</taxon>
        <taxon>Thermoproteota</taxon>
        <taxon>Thermoprotei</taxon>
        <taxon>Desulfurococcales</taxon>
        <taxon>Desulfurococcaceae</taxon>
        <taxon>Ignicoccus</taxon>
    </lineage>
</organism>
<dbReference type="Proteomes" id="UP000000262">
    <property type="component" value="Chromosome"/>
</dbReference>
<name>A8AA54_IGNH4</name>
<evidence type="ECO:0000313" key="1">
    <source>
        <dbReference type="EMBL" id="ABU81806.1"/>
    </source>
</evidence>
<gene>
    <name evidence="1" type="ordered locus">Igni_0624</name>
</gene>
<dbReference type="eggNOG" id="arCOG04849">
    <property type="taxonomic scope" value="Archaea"/>
</dbReference>
<accession>A8AA54</accession>
<dbReference type="EMBL" id="CP000816">
    <property type="protein sequence ID" value="ABU81806.1"/>
    <property type="molecule type" value="Genomic_DNA"/>
</dbReference>
<dbReference type="GeneID" id="5563073"/>
<dbReference type="RefSeq" id="WP_011998658.1">
    <property type="nucleotide sequence ID" value="NC_009776.1"/>
</dbReference>
<dbReference type="InterPro" id="IPR023811">
    <property type="entry name" value="CHP04076"/>
</dbReference>
<dbReference type="HOGENOM" id="CLU_176008_0_0_2"/>
<evidence type="ECO:0000313" key="2">
    <source>
        <dbReference type="Proteomes" id="UP000000262"/>
    </source>
</evidence>
<protein>
    <recommendedName>
        <fullName evidence="3">TIGR04076 family protein</fullName>
    </recommendedName>
</protein>